<dbReference type="Pfam" id="PF03692">
    <property type="entry name" value="CxxCxxCC"/>
    <property type="match status" value="1"/>
</dbReference>
<dbReference type="AlphaFoldDB" id="A2C9N6"/>
<dbReference type="HOGENOM" id="CLU_112741_1_0_3"/>
<accession>A2C9N6</accession>
<dbReference type="STRING" id="59922.P9303_14501"/>
<dbReference type="PANTHER" id="PTHR36791:SF2">
    <property type="entry name" value="OS03G0363400 PROTEIN"/>
    <property type="match status" value="1"/>
</dbReference>
<dbReference type="PANTHER" id="PTHR36791">
    <property type="entry name" value="OS03G0363400 PROTEIN"/>
    <property type="match status" value="1"/>
</dbReference>
<proteinExistence type="predicted"/>
<dbReference type="Proteomes" id="UP000002274">
    <property type="component" value="Chromosome"/>
</dbReference>
<dbReference type="EMBL" id="CP000554">
    <property type="protein sequence ID" value="ABM78196.1"/>
    <property type="molecule type" value="Genomic_DNA"/>
</dbReference>
<dbReference type="KEGG" id="pmf:P9303_14501"/>
<dbReference type="RefSeq" id="WP_011826093.1">
    <property type="nucleotide sequence ID" value="NC_008820.1"/>
</dbReference>
<name>A2C9N6_PROM3</name>
<dbReference type="BioCyc" id="PMAR59922:G1G80-1253-MONOMER"/>
<reference evidence="1 2" key="1">
    <citation type="journal article" date="2007" name="PLoS Genet.">
        <title>Patterns and implications of gene gain and loss in the evolution of Prochlorococcus.</title>
        <authorList>
            <person name="Kettler G.C."/>
            <person name="Martiny A.C."/>
            <person name="Huang K."/>
            <person name="Zucker J."/>
            <person name="Coleman M.L."/>
            <person name="Rodrigue S."/>
            <person name="Chen F."/>
            <person name="Lapidus A."/>
            <person name="Ferriera S."/>
            <person name="Johnson J."/>
            <person name="Steglich C."/>
            <person name="Church G.M."/>
            <person name="Richardson P."/>
            <person name="Chisholm S.W."/>
        </authorList>
    </citation>
    <scope>NUCLEOTIDE SEQUENCE [LARGE SCALE GENOMIC DNA]</scope>
    <source>
        <strain evidence="1 2">MIT 9303</strain>
    </source>
</reference>
<evidence type="ECO:0000313" key="2">
    <source>
        <dbReference type="Proteomes" id="UP000002274"/>
    </source>
</evidence>
<gene>
    <name evidence="1" type="ordered locus">P9303_14501</name>
</gene>
<organism evidence="1 2">
    <name type="scientific">Prochlorococcus marinus (strain MIT 9303)</name>
    <dbReference type="NCBI Taxonomy" id="59922"/>
    <lineage>
        <taxon>Bacteria</taxon>
        <taxon>Bacillati</taxon>
        <taxon>Cyanobacteriota</taxon>
        <taxon>Cyanophyceae</taxon>
        <taxon>Synechococcales</taxon>
        <taxon>Prochlorococcaceae</taxon>
        <taxon>Prochlorococcus</taxon>
    </lineage>
</organism>
<dbReference type="InterPro" id="IPR005358">
    <property type="entry name" value="Puta_zinc/iron-chelating_dom"/>
</dbReference>
<evidence type="ECO:0000313" key="1">
    <source>
        <dbReference type="EMBL" id="ABM78196.1"/>
    </source>
</evidence>
<protein>
    <submittedName>
        <fullName evidence="1">Predicted Fe-S-cluster oxidoreductase</fullName>
    </submittedName>
</protein>
<sequence>MSHAWKKWQCIQNCGACCRLDPTERGEAIAVLNERQQEIYLGMVNPDGWCKHYDTGGRRCRIYNSRPDFCRVGLLASLFNLPQDKSESFAIQCCRQQIRSVYGGRSRELRNFERSLRLPFQKDG</sequence>